<feature type="signal peptide" evidence="9">
    <location>
        <begin position="1"/>
        <end position="23"/>
    </location>
</feature>
<protein>
    <submittedName>
        <fullName evidence="11">Low-density lipoprotein receptor-related protein 2</fullName>
    </submittedName>
</protein>
<comment type="subcellular location">
    <subcellularLocation>
        <location evidence="2">Endomembrane system</location>
    </subcellularLocation>
    <subcellularLocation>
        <location evidence="1">Membrane</location>
        <topology evidence="1">Single-pass membrane protein</topology>
    </subcellularLocation>
</comment>
<dbReference type="CDD" id="cd00112">
    <property type="entry name" value="LDLa"/>
    <property type="match status" value="2"/>
</dbReference>
<keyword evidence="5" id="KW-1133">Transmembrane helix</keyword>
<evidence type="ECO:0000256" key="3">
    <source>
        <dbReference type="ARBA" id="ARBA00022692"/>
    </source>
</evidence>
<dbReference type="PANTHER" id="PTHR24270">
    <property type="entry name" value="LOW-DENSITY LIPOPROTEIN RECEPTOR-RELATED"/>
    <property type="match status" value="1"/>
</dbReference>
<keyword evidence="4" id="KW-0677">Repeat</keyword>
<dbReference type="SUPFAM" id="SSF57424">
    <property type="entry name" value="LDL receptor-like module"/>
    <property type="match status" value="2"/>
</dbReference>
<dbReference type="PRINTS" id="PR00261">
    <property type="entry name" value="LDLRECEPTOR"/>
</dbReference>
<evidence type="ECO:0000313" key="11">
    <source>
        <dbReference type="WBParaSite" id="SPAL_0001184000.1"/>
    </source>
</evidence>
<keyword evidence="7" id="KW-1015">Disulfide bond</keyword>
<organism evidence="10 11">
    <name type="scientific">Strongyloides papillosus</name>
    <name type="common">Intestinal threadworm</name>
    <dbReference type="NCBI Taxonomy" id="174720"/>
    <lineage>
        <taxon>Eukaryota</taxon>
        <taxon>Metazoa</taxon>
        <taxon>Ecdysozoa</taxon>
        <taxon>Nematoda</taxon>
        <taxon>Chromadorea</taxon>
        <taxon>Rhabditida</taxon>
        <taxon>Tylenchina</taxon>
        <taxon>Panagrolaimomorpha</taxon>
        <taxon>Strongyloidoidea</taxon>
        <taxon>Strongyloididae</taxon>
        <taxon>Strongyloides</taxon>
    </lineage>
</organism>
<reference evidence="11" key="1">
    <citation type="submission" date="2017-02" db="UniProtKB">
        <authorList>
            <consortium name="WormBaseParasite"/>
        </authorList>
    </citation>
    <scope>IDENTIFICATION</scope>
</reference>
<evidence type="ECO:0000256" key="5">
    <source>
        <dbReference type="ARBA" id="ARBA00022989"/>
    </source>
</evidence>
<dbReference type="Proteomes" id="UP000046392">
    <property type="component" value="Unplaced"/>
</dbReference>
<dbReference type="SMART" id="SM00192">
    <property type="entry name" value="LDLa"/>
    <property type="match status" value="2"/>
</dbReference>
<comment type="caution">
    <text evidence="8">Lacks conserved residue(s) required for the propagation of feature annotation.</text>
</comment>
<dbReference type="GO" id="GO:0016192">
    <property type="term" value="P:vesicle-mediated transport"/>
    <property type="evidence" value="ECO:0007669"/>
    <property type="project" value="UniProtKB-ARBA"/>
</dbReference>
<proteinExistence type="predicted"/>
<evidence type="ECO:0000256" key="6">
    <source>
        <dbReference type="ARBA" id="ARBA00023136"/>
    </source>
</evidence>
<evidence type="ECO:0000256" key="4">
    <source>
        <dbReference type="ARBA" id="ARBA00022737"/>
    </source>
</evidence>
<dbReference type="WBParaSite" id="SPAL_0001184000.1">
    <property type="protein sequence ID" value="SPAL_0001184000.1"/>
    <property type="gene ID" value="SPAL_0001184000"/>
</dbReference>
<evidence type="ECO:0000256" key="9">
    <source>
        <dbReference type="SAM" id="SignalP"/>
    </source>
</evidence>
<evidence type="ECO:0000313" key="10">
    <source>
        <dbReference type="Proteomes" id="UP000046392"/>
    </source>
</evidence>
<dbReference type="Pfam" id="PF00057">
    <property type="entry name" value="Ldl_recept_a"/>
    <property type="match status" value="2"/>
</dbReference>
<dbReference type="InterPro" id="IPR023415">
    <property type="entry name" value="LDLR_class-A_CS"/>
</dbReference>
<dbReference type="PROSITE" id="PS50068">
    <property type="entry name" value="LDLRA_2"/>
    <property type="match status" value="2"/>
</dbReference>
<dbReference type="GO" id="GO:0005886">
    <property type="term" value="C:plasma membrane"/>
    <property type="evidence" value="ECO:0007669"/>
    <property type="project" value="TreeGrafter"/>
</dbReference>
<dbReference type="GO" id="GO:0012505">
    <property type="term" value="C:endomembrane system"/>
    <property type="evidence" value="ECO:0007669"/>
    <property type="project" value="UniProtKB-SubCell"/>
</dbReference>
<dbReference type="PROSITE" id="PS01209">
    <property type="entry name" value="LDLRA_1"/>
    <property type="match status" value="1"/>
</dbReference>
<dbReference type="Gene3D" id="2.40.128.620">
    <property type="match status" value="2"/>
</dbReference>
<keyword evidence="9" id="KW-0732">Signal</keyword>
<dbReference type="AlphaFoldDB" id="A0A0N5C1G5"/>
<dbReference type="STRING" id="174720.A0A0N5C1G5"/>
<accession>A0A0N5C1G5</accession>
<evidence type="ECO:0000256" key="8">
    <source>
        <dbReference type="PROSITE-ProRule" id="PRU00124"/>
    </source>
</evidence>
<keyword evidence="3" id="KW-0812">Transmembrane</keyword>
<dbReference type="InterPro" id="IPR036055">
    <property type="entry name" value="LDL_receptor-like_sf"/>
</dbReference>
<dbReference type="PANTHER" id="PTHR24270:SF61">
    <property type="entry name" value="EGF-LIKE DOMAIN-CONTAINING PROTEIN"/>
    <property type="match status" value="1"/>
</dbReference>
<evidence type="ECO:0000256" key="2">
    <source>
        <dbReference type="ARBA" id="ARBA00004308"/>
    </source>
</evidence>
<name>A0A0N5C1G5_STREA</name>
<dbReference type="InterPro" id="IPR050685">
    <property type="entry name" value="LDLR"/>
</dbReference>
<feature type="chain" id="PRO_5005895198" evidence="9">
    <location>
        <begin position="24"/>
        <end position="185"/>
    </location>
</feature>
<keyword evidence="6" id="KW-0472">Membrane</keyword>
<dbReference type="InterPro" id="IPR002172">
    <property type="entry name" value="LDrepeatLR_classA_rpt"/>
</dbReference>
<sequence length="185" mass="21760">MFLSLKLLFISFLLQIHFQNLKGDKVNFPRRDIVNTNSIPTTFNSINLNTNKIDNNYSTYNYEINEKTAQKIEKVICNNFKEISCDGGYECIRKEYMCDGMYDCYDKSDESPDICKYQKINSYQENRGRFRPPTVKCPKTWFFCEDASKCIEPIAVCDGYNDCRDGSDESSFCYYLNIQRKKIKQ</sequence>
<keyword evidence="10" id="KW-1185">Reference proteome</keyword>
<evidence type="ECO:0000256" key="7">
    <source>
        <dbReference type="ARBA" id="ARBA00023157"/>
    </source>
</evidence>
<evidence type="ECO:0000256" key="1">
    <source>
        <dbReference type="ARBA" id="ARBA00004167"/>
    </source>
</evidence>